<dbReference type="STRING" id="857340.A0A086T6X7"/>
<evidence type="ECO:0000313" key="8">
    <source>
        <dbReference type="Proteomes" id="UP000029964"/>
    </source>
</evidence>
<keyword evidence="5" id="KW-0460">Magnesium</keyword>
<reference evidence="8" key="1">
    <citation type="journal article" date="2014" name="Genome Announc.">
        <title>Genome sequence and annotation of Acremonium chrysogenum, producer of the beta-lactam antibiotic cephalosporin C.</title>
        <authorList>
            <person name="Terfehr D."/>
            <person name="Dahlmann T.A."/>
            <person name="Specht T."/>
            <person name="Zadra I."/>
            <person name="Kuernsteiner H."/>
            <person name="Kueck U."/>
        </authorList>
    </citation>
    <scope>NUCLEOTIDE SEQUENCE [LARGE SCALE GENOMIC DNA]</scope>
    <source>
        <strain evidence="8">ATCC 11550 / CBS 779.69 / DSM 880 / IAM 14645 / JCM 23072 / IMI 49137</strain>
    </source>
</reference>
<keyword evidence="1 5" id="KW-0479">Metal-binding</keyword>
<evidence type="ECO:0000313" key="7">
    <source>
        <dbReference type="EMBL" id="KFH45109.1"/>
    </source>
</evidence>
<proteinExistence type="predicted"/>
<dbReference type="GO" id="GO:0007188">
    <property type="term" value="P:adenylate cyclase-modulating G protein-coupled receptor signaling pathway"/>
    <property type="evidence" value="ECO:0007669"/>
    <property type="project" value="TreeGrafter"/>
</dbReference>
<dbReference type="EMBL" id="JPKY01000037">
    <property type="protein sequence ID" value="KFH45109.1"/>
    <property type="molecule type" value="Genomic_DNA"/>
</dbReference>
<dbReference type="Pfam" id="PF00503">
    <property type="entry name" value="G-alpha"/>
    <property type="match status" value="1"/>
</dbReference>
<dbReference type="GO" id="GO:0005737">
    <property type="term" value="C:cytoplasm"/>
    <property type="evidence" value="ECO:0007669"/>
    <property type="project" value="TreeGrafter"/>
</dbReference>
<feature type="binding site" evidence="5">
    <location>
        <position position="110"/>
    </location>
    <ligand>
        <name>Mg(2+)</name>
        <dbReference type="ChEBI" id="CHEBI:18420"/>
    </ligand>
</feature>
<dbReference type="PANTHER" id="PTHR10218:SF302">
    <property type="entry name" value="GUANINE NUCLEOTIDE-BINDING PROTEIN ALPHA-5 SUBUNIT"/>
    <property type="match status" value="1"/>
</dbReference>
<evidence type="ECO:0000256" key="3">
    <source>
        <dbReference type="ARBA" id="ARBA00023134"/>
    </source>
</evidence>
<evidence type="ECO:0000256" key="2">
    <source>
        <dbReference type="ARBA" id="ARBA00022741"/>
    </source>
</evidence>
<gene>
    <name evidence="7" type="ORF">ACRE_040610</name>
</gene>
<dbReference type="Proteomes" id="UP000029964">
    <property type="component" value="Unassembled WGS sequence"/>
</dbReference>
<dbReference type="InterPro" id="IPR001019">
    <property type="entry name" value="Gprotein_alpha_su"/>
</dbReference>
<protein>
    <submittedName>
        <fullName evidence="7">G protein alpha i subunit-like protein</fullName>
    </submittedName>
</protein>
<keyword evidence="3" id="KW-0342">GTP-binding</keyword>
<dbReference type="GO" id="GO:0003924">
    <property type="term" value="F:GTPase activity"/>
    <property type="evidence" value="ECO:0007669"/>
    <property type="project" value="InterPro"/>
</dbReference>
<evidence type="ECO:0000256" key="6">
    <source>
        <dbReference type="SAM" id="MobiDB-lite"/>
    </source>
</evidence>
<dbReference type="InterPro" id="IPR011025">
    <property type="entry name" value="GproteinA_insert"/>
</dbReference>
<feature type="region of interest" description="Disordered" evidence="6">
    <location>
        <begin position="1"/>
        <end position="22"/>
    </location>
</feature>
<feature type="compositionally biased region" description="Basic and acidic residues" evidence="6">
    <location>
        <begin position="1"/>
        <end position="18"/>
    </location>
</feature>
<dbReference type="GO" id="GO:0001664">
    <property type="term" value="F:G protein-coupled receptor binding"/>
    <property type="evidence" value="ECO:0007669"/>
    <property type="project" value="TreeGrafter"/>
</dbReference>
<accession>A0A086T6X7</accession>
<dbReference type="AlphaFoldDB" id="A0A086T6X7"/>
<dbReference type="GO" id="GO:0046872">
    <property type="term" value="F:metal ion binding"/>
    <property type="evidence" value="ECO:0007669"/>
    <property type="project" value="UniProtKB-KW"/>
</dbReference>
<dbReference type="SMART" id="SM00275">
    <property type="entry name" value="G_alpha"/>
    <property type="match status" value="1"/>
</dbReference>
<evidence type="ECO:0000256" key="1">
    <source>
        <dbReference type="ARBA" id="ARBA00022723"/>
    </source>
</evidence>
<dbReference type="PROSITE" id="PS51882">
    <property type="entry name" value="G_ALPHA"/>
    <property type="match status" value="1"/>
</dbReference>
<evidence type="ECO:0000256" key="4">
    <source>
        <dbReference type="ARBA" id="ARBA00023224"/>
    </source>
</evidence>
<dbReference type="InterPro" id="IPR027417">
    <property type="entry name" value="P-loop_NTPase"/>
</dbReference>
<organism evidence="7 8">
    <name type="scientific">Hapsidospora chrysogenum (strain ATCC 11550 / CBS 779.69 / DSM 880 / IAM 14645 / JCM 23072 / IMI 49137)</name>
    <name type="common">Acremonium chrysogenum</name>
    <dbReference type="NCBI Taxonomy" id="857340"/>
    <lineage>
        <taxon>Eukaryota</taxon>
        <taxon>Fungi</taxon>
        <taxon>Dikarya</taxon>
        <taxon>Ascomycota</taxon>
        <taxon>Pezizomycotina</taxon>
        <taxon>Sordariomycetes</taxon>
        <taxon>Hypocreomycetidae</taxon>
        <taxon>Hypocreales</taxon>
        <taxon>Bionectriaceae</taxon>
        <taxon>Hapsidospora</taxon>
    </lineage>
</organism>
<dbReference type="HOGENOM" id="CLU_051043_0_0_1"/>
<dbReference type="GO" id="GO:0031683">
    <property type="term" value="F:G-protein beta/gamma-subunit complex binding"/>
    <property type="evidence" value="ECO:0007669"/>
    <property type="project" value="InterPro"/>
</dbReference>
<dbReference type="PANTHER" id="PTHR10218">
    <property type="entry name" value="GTP-BINDING PROTEIN ALPHA SUBUNIT"/>
    <property type="match status" value="1"/>
</dbReference>
<name>A0A086T6X7_HAPC1</name>
<comment type="caution">
    <text evidence="7">The sequence shown here is derived from an EMBL/GenBank/DDBJ whole genome shotgun (WGS) entry which is preliminary data.</text>
</comment>
<dbReference type="OrthoDB" id="5817230at2759"/>
<keyword evidence="8" id="KW-1185">Reference proteome</keyword>
<dbReference type="Gene3D" id="1.10.400.10">
    <property type="entry name" value="GI Alpha 1, domain 2-like"/>
    <property type="match status" value="1"/>
</dbReference>
<dbReference type="GO" id="GO:0005525">
    <property type="term" value="F:GTP binding"/>
    <property type="evidence" value="ECO:0007669"/>
    <property type="project" value="UniProtKB-KW"/>
</dbReference>
<evidence type="ECO:0000256" key="5">
    <source>
        <dbReference type="PIRSR" id="PIRSR601019-2"/>
    </source>
</evidence>
<keyword evidence="4" id="KW-0807">Transducer</keyword>
<dbReference type="GO" id="GO:0005834">
    <property type="term" value="C:heterotrimeric G-protein complex"/>
    <property type="evidence" value="ECO:0007669"/>
    <property type="project" value="TreeGrafter"/>
</dbReference>
<dbReference type="Gene3D" id="3.40.50.300">
    <property type="entry name" value="P-loop containing nucleotide triphosphate hydrolases"/>
    <property type="match status" value="1"/>
</dbReference>
<keyword evidence="2" id="KW-0547">Nucleotide-binding</keyword>
<sequence>MASEKDTLDVDTEMEKPECLGMSSLSTTIRTSLGRSFSRRSKTELMRRSIDSRTSLWKAEDEYSDADSPWHPKEGKKRSADIDRYLAAESSKLKQHIQILVLGTHGEGQSFWKQMRLLSEPLSQAEKDALRPEVRSRMMDIVRSYMDRFFQRALVELKDPTSPRAAAAEYVKQAVRKVSRQEDKGDSARETISLHRDARFHDHLGELGLSWVEAEREALSWEHPSLVDYDCGIAGIAAQQLGRVFAADYEPTDHDYVHFDNRLYRFRETQLLRSSNRHLHFIDYRFSCCRRKALPDLFGAAKCIVFVADISAYPNTVVPGQDSDSFLTEKLQGFQSLASSRWLPGGTLVVLVLANAAAFRAELAAGKPLSRAFSAYTGLSNGYDEAIEFVAGRFRDACPAERRGRLYVHVMDVISAESMEVLVQYMERTALKDILDETSTSTSPVRT</sequence>